<dbReference type="RefSeq" id="WP_394509273.1">
    <property type="nucleotide sequence ID" value="NZ_JBIGHX010000001.1"/>
</dbReference>
<gene>
    <name evidence="1" type="ORF">ACG04Q_02690</name>
</gene>
<name>A0ABW7GET1_9BURK</name>
<keyword evidence="2" id="KW-1185">Reference proteome</keyword>
<proteinExistence type="predicted"/>
<organism evidence="1 2">
    <name type="scientific">Pelomonas lactea</name>
    <dbReference type="NCBI Taxonomy" id="3299030"/>
    <lineage>
        <taxon>Bacteria</taxon>
        <taxon>Pseudomonadati</taxon>
        <taxon>Pseudomonadota</taxon>
        <taxon>Betaproteobacteria</taxon>
        <taxon>Burkholderiales</taxon>
        <taxon>Sphaerotilaceae</taxon>
        <taxon>Roseateles</taxon>
    </lineage>
</organism>
<protein>
    <submittedName>
        <fullName evidence="1">Uncharacterized protein</fullName>
    </submittedName>
</protein>
<reference evidence="1 2" key="1">
    <citation type="submission" date="2024-08" db="EMBL/GenBank/DDBJ databases">
        <authorList>
            <person name="Lu H."/>
        </authorList>
    </citation>
    <scope>NUCLEOTIDE SEQUENCE [LARGE SCALE GENOMIC DNA]</scope>
    <source>
        <strain evidence="1 2">DXS20W</strain>
    </source>
</reference>
<evidence type="ECO:0000313" key="1">
    <source>
        <dbReference type="EMBL" id="MFG6460462.1"/>
    </source>
</evidence>
<dbReference type="Proteomes" id="UP001606302">
    <property type="component" value="Unassembled WGS sequence"/>
</dbReference>
<dbReference type="EMBL" id="JBIGHX010000001">
    <property type="protein sequence ID" value="MFG6460462.1"/>
    <property type="molecule type" value="Genomic_DNA"/>
</dbReference>
<comment type="caution">
    <text evidence="1">The sequence shown here is derived from an EMBL/GenBank/DDBJ whole genome shotgun (WGS) entry which is preliminary data.</text>
</comment>
<accession>A0ABW7GET1</accession>
<evidence type="ECO:0000313" key="2">
    <source>
        <dbReference type="Proteomes" id="UP001606302"/>
    </source>
</evidence>
<sequence>MPTALNAAAPADGEPRLLRARLVFTAADAPPTVTWLWKGDDAAADLLASALRESRMPCLESPARQAVVQEFWWAPGTGTLEAGEAWPWGTKRQAPGEPLCHVKPAGGLPVSQQPPAPSKVLFKFRFLQAGEPPEVEIEHRTGAAIFAMDARRYVRRYQACPDGRTKLGTWHEQIFEAAPPGAVRPQPKVFELDEFLGRVKGAHTLRIRFDTRTMNCPFQVDLQMYQPARNNQASESGARDANRHAFLSWLERLTLDLPPAEEAALFYETVKVNVPCQVLELK</sequence>